<proteinExistence type="predicted"/>
<feature type="compositionally biased region" description="Polar residues" evidence="1">
    <location>
        <begin position="31"/>
        <end position="54"/>
    </location>
</feature>
<reference evidence="2 3" key="1">
    <citation type="submission" date="2016-11" db="EMBL/GenBank/DDBJ databases">
        <authorList>
            <person name="Jaros S."/>
            <person name="Januszkiewicz K."/>
            <person name="Wedrychowicz H."/>
        </authorList>
    </citation>
    <scope>NUCLEOTIDE SEQUENCE [LARGE SCALE GENOMIC DNA]</scope>
</reference>
<dbReference type="Proteomes" id="UP000249464">
    <property type="component" value="Unassembled WGS sequence"/>
</dbReference>
<keyword evidence="3" id="KW-1185">Reference proteome</keyword>
<gene>
    <name evidence="2" type="primary">BQ5605_C046g12253</name>
    <name evidence="2" type="ORF">BQ5605_C046G12253</name>
</gene>
<protein>
    <submittedName>
        <fullName evidence="2">BQ5605_C046g12253 protein</fullName>
    </submittedName>
</protein>
<sequence>MLLSSSRPSGKWLWVIHRQDVYRRPWAPTAGTATSVQPPRNQIPISSKKTQATGHATATPNYAAAASQATQSPEQQQQQQQRAKALGSLLQAMGAVPGNRMDRWVQAIYFAELYPVATATSLKSLALNANRSVENIFDYALEVTLSHQSASRASHADKTDLVACVTRLLSPISPICFEPGVPLPDHLAAYRPQILGVQHSSILRNGAAHHRVTVGFITGKACDAALTTPPTLTWQSAKAHFAKSHRFHHNMVELRISVGVQGVPSMDAIIKSFQSLVQDLSGKGHSCQLVQVLRIISVDNALAFAHVAGDYSAFLHFDDDSLFKRPNTTLKEILPSRIGLPTRGIPVTALRHDYEKEAACGRCHFFWRLCEALLPGFEYLCSRAWNVKRQQYSPLNHIVQVQFTLPSSSSAIPASVLRKSLDAALTSSFGHAGCRQGYTLMQLQRGLAVDPNGDPMAMTKDGFHCAYLHLHADVFQGSTETQKAALNAALPQEIKILGAKYGLRHEFETHYCAVCDCAGHQWGACRKPTTGFRVAGKNGKHGVPAALNSHASGTNMIQLGPRANPAGAATGNKDDANDGDGDGKLVASTEPEGGDTGKETLTRATTGPTKETQTTTAAPVLTPTSPSPSASAPASPLSGGTSGSLATSTTSIASTSPRRLRSSSAPSNQCVTRAGSVMILGASGGDGSGSNSSEVNQVKIICYLKTLWPAPAAILLQEHHFSYNASRKGFESSWPGACIRFTPHVLTLIPDGLPLAGHLLSSTPVVFAGAAPRFDGRILRSVFRLEELNVEIINMYAPVQEDNCCDFFGVLHFNAPRPRTLRILAGNLNDCLDVLVDRVSITDRAWTPVLHWQTLLSKITFKALDTVLLNFILLQAFEHFNLGCPFLPRAPFLPPPTSWTTGNTEHCPSLKYVAYHLKLTVTDCHLQQYQTLWISPPLVFVVQHDTSQPRWPTKSSAFCASQCDWPACYNSPARLPDRTPDC</sequence>
<evidence type="ECO:0000313" key="2">
    <source>
        <dbReference type="EMBL" id="SGZ30875.1"/>
    </source>
</evidence>
<feature type="region of interest" description="Disordered" evidence="1">
    <location>
        <begin position="555"/>
        <end position="668"/>
    </location>
</feature>
<organism evidence="2 3">
    <name type="scientific">Microbotryum silenes-dioicae</name>
    <dbReference type="NCBI Taxonomy" id="796604"/>
    <lineage>
        <taxon>Eukaryota</taxon>
        <taxon>Fungi</taxon>
        <taxon>Dikarya</taxon>
        <taxon>Basidiomycota</taxon>
        <taxon>Pucciniomycotina</taxon>
        <taxon>Microbotryomycetes</taxon>
        <taxon>Microbotryales</taxon>
        <taxon>Microbotryaceae</taxon>
        <taxon>Microbotryum</taxon>
    </lineage>
</organism>
<dbReference type="AlphaFoldDB" id="A0A2X0MSJ7"/>
<feature type="compositionally biased region" description="Low complexity" evidence="1">
    <location>
        <begin position="56"/>
        <end position="79"/>
    </location>
</feature>
<evidence type="ECO:0000313" key="3">
    <source>
        <dbReference type="Proteomes" id="UP000249464"/>
    </source>
</evidence>
<feature type="region of interest" description="Disordered" evidence="1">
    <location>
        <begin position="29"/>
        <end position="79"/>
    </location>
</feature>
<accession>A0A2X0MSJ7</accession>
<name>A0A2X0MSJ7_9BASI</name>
<evidence type="ECO:0000256" key="1">
    <source>
        <dbReference type="SAM" id="MobiDB-lite"/>
    </source>
</evidence>
<feature type="compositionally biased region" description="Low complexity" evidence="1">
    <location>
        <begin position="604"/>
        <end position="667"/>
    </location>
</feature>
<dbReference type="EMBL" id="FQNC01000112">
    <property type="protein sequence ID" value="SGZ30875.1"/>
    <property type="molecule type" value="Genomic_DNA"/>
</dbReference>